<proteinExistence type="predicted"/>
<dbReference type="EMBL" id="MG757156">
    <property type="protein sequence ID" value="AVD99667.1"/>
    <property type="molecule type" value="Genomic_DNA"/>
</dbReference>
<sequence>MMDTKQSTYVRMLTIGQVFWDEEQLWEVTREPLIENDSRVLIYIRPHPHQEGERSRAFYYANDKRVNLA</sequence>
<evidence type="ECO:0000313" key="2">
    <source>
        <dbReference type="Proteomes" id="UP000240246"/>
    </source>
</evidence>
<evidence type="ECO:0000313" key="1">
    <source>
        <dbReference type="EMBL" id="AVD99667.1"/>
    </source>
</evidence>
<protein>
    <submittedName>
        <fullName evidence="1">Uncharacterized protein</fullName>
    </submittedName>
</protein>
<reference evidence="2" key="1">
    <citation type="submission" date="2018-01" db="EMBL/GenBank/DDBJ databases">
        <authorList>
            <person name="Gaut B.S."/>
            <person name="Morton B.R."/>
            <person name="Clegg M.T."/>
            <person name="Duvall M.R."/>
        </authorList>
    </citation>
    <scope>NUCLEOTIDE SEQUENCE [LARGE SCALE GENOMIC DNA]</scope>
</reference>
<gene>
    <name evidence="1" type="ORF">SEA_CUKE_49</name>
</gene>
<organism evidence="1 2">
    <name type="scientific">Mycobacterium phage Cuke</name>
    <dbReference type="NCBI Taxonomy" id="2079417"/>
    <lineage>
        <taxon>Viruses</taxon>
        <taxon>Duplodnaviria</taxon>
        <taxon>Heunggongvirae</taxon>
        <taxon>Uroviricota</taxon>
        <taxon>Caudoviricetes</taxon>
        <taxon>Cukevirus</taxon>
        <taxon>Cukevirus cuke</taxon>
    </lineage>
</organism>
<keyword evidence="2" id="KW-1185">Reference proteome</keyword>
<name>A0A2L1IWV3_9CAUD</name>
<dbReference type="Proteomes" id="UP000240246">
    <property type="component" value="Segment"/>
</dbReference>
<accession>A0A2L1IWV3</accession>